<gene>
    <name evidence="2" type="ORF">FRZ32_08060</name>
</gene>
<evidence type="ECO:0000313" key="2">
    <source>
        <dbReference type="EMBL" id="TXC63618.1"/>
    </source>
</evidence>
<proteinExistence type="predicted"/>
<dbReference type="RefSeq" id="WP_147043024.1">
    <property type="nucleotide sequence ID" value="NZ_BAABIR010000003.1"/>
</dbReference>
<reference evidence="2 3" key="1">
    <citation type="journal article" date="2015" name="J. Microbiol.">
        <title>Sphingosinicella ginsenosidimutans sp. nov., with ginsenoside converting activity.</title>
        <authorList>
            <person name="Kim J.K."/>
            <person name="Kang M.S."/>
            <person name="Park S.C."/>
            <person name="Kim K.M."/>
            <person name="Choi K."/>
            <person name="Yoon M.H."/>
            <person name="Im W.T."/>
        </authorList>
    </citation>
    <scope>NUCLEOTIDE SEQUENCE [LARGE SCALE GENOMIC DNA]</scope>
    <source>
        <strain evidence="2 3">BS-11</strain>
    </source>
</reference>
<name>A0A5C6TV91_9SPHN</name>
<dbReference type="InterPro" id="IPR027275">
    <property type="entry name" value="PRC-brl_dom"/>
</dbReference>
<dbReference type="Proteomes" id="UP000321249">
    <property type="component" value="Unassembled WGS sequence"/>
</dbReference>
<accession>A0A5C6TV91</accession>
<dbReference type="Pfam" id="PF05239">
    <property type="entry name" value="PRC"/>
    <property type="match status" value="1"/>
</dbReference>
<evidence type="ECO:0000313" key="3">
    <source>
        <dbReference type="Proteomes" id="UP000321249"/>
    </source>
</evidence>
<organism evidence="2 3">
    <name type="scientific">Allosphingosinicella ginsenosidimutans</name>
    <dbReference type="NCBI Taxonomy" id="1176539"/>
    <lineage>
        <taxon>Bacteria</taxon>
        <taxon>Pseudomonadati</taxon>
        <taxon>Pseudomonadota</taxon>
        <taxon>Alphaproteobacteria</taxon>
        <taxon>Sphingomonadales</taxon>
        <taxon>Sphingomonadaceae</taxon>
        <taxon>Allosphingosinicella</taxon>
    </lineage>
</organism>
<dbReference type="PANTHER" id="PTHR36505">
    <property type="entry name" value="BLR1072 PROTEIN"/>
    <property type="match status" value="1"/>
</dbReference>
<evidence type="ECO:0000259" key="1">
    <source>
        <dbReference type="Pfam" id="PF05239"/>
    </source>
</evidence>
<dbReference type="PANTHER" id="PTHR36505:SF1">
    <property type="entry name" value="BLR1072 PROTEIN"/>
    <property type="match status" value="1"/>
</dbReference>
<dbReference type="OrthoDB" id="7274881at2"/>
<protein>
    <submittedName>
        <fullName evidence="2">PRC-barrel domain containing protein</fullName>
    </submittedName>
</protein>
<feature type="domain" description="PRC-barrel" evidence="1">
    <location>
        <begin position="24"/>
        <end position="101"/>
    </location>
</feature>
<keyword evidence="3" id="KW-1185">Reference proteome</keyword>
<dbReference type="EMBL" id="VOQQ01000001">
    <property type="protein sequence ID" value="TXC63618.1"/>
    <property type="molecule type" value="Genomic_DNA"/>
</dbReference>
<dbReference type="SUPFAM" id="SSF50346">
    <property type="entry name" value="PRC-barrel domain"/>
    <property type="match status" value="1"/>
</dbReference>
<dbReference type="AlphaFoldDB" id="A0A5C6TV91"/>
<dbReference type="Gene3D" id="2.30.30.240">
    <property type="entry name" value="PRC-barrel domain"/>
    <property type="match status" value="1"/>
</dbReference>
<sequence length="135" mass="15046">MSQQVHEPAAMPTPDTAIDTRHELISSRRVEGTPVYNRAEKKLGTIHSVMIDKRSGAVAYAVLSFGGFLGIGERVTPVPWPVLTYSVDLDAYVIDLSREQLAAAPSLRLDHADRPQSGDYADIKGYYEEMRWWGL</sequence>
<dbReference type="InterPro" id="IPR011033">
    <property type="entry name" value="PRC_barrel-like_sf"/>
</dbReference>
<comment type="caution">
    <text evidence="2">The sequence shown here is derived from an EMBL/GenBank/DDBJ whole genome shotgun (WGS) entry which is preliminary data.</text>
</comment>